<dbReference type="KEGG" id="mgk:FSB76_18160"/>
<comment type="subcellular location">
    <subcellularLocation>
        <location evidence="1 7">Cell outer membrane</location>
        <topology evidence="1 7">Multi-pass membrane protein</topology>
    </subcellularLocation>
</comment>
<evidence type="ECO:0000256" key="1">
    <source>
        <dbReference type="ARBA" id="ARBA00004571"/>
    </source>
</evidence>
<keyword evidence="10" id="KW-1185">Reference proteome</keyword>
<organism evidence="9 10">
    <name type="scientific">Mucilaginibacter ginsenosidivorax</name>
    <dbReference type="NCBI Taxonomy" id="862126"/>
    <lineage>
        <taxon>Bacteria</taxon>
        <taxon>Pseudomonadati</taxon>
        <taxon>Bacteroidota</taxon>
        <taxon>Sphingobacteriia</taxon>
        <taxon>Sphingobacteriales</taxon>
        <taxon>Sphingobacteriaceae</taxon>
        <taxon>Mucilaginibacter</taxon>
    </lineage>
</organism>
<dbReference type="SMART" id="SM00965">
    <property type="entry name" value="STN"/>
    <property type="match status" value="1"/>
</dbReference>
<keyword evidence="6 7" id="KW-0998">Cell outer membrane</keyword>
<comment type="similarity">
    <text evidence="7">Belongs to the TonB-dependent receptor family.</text>
</comment>
<keyword evidence="5 7" id="KW-0472">Membrane</keyword>
<accession>A0A5B8W4A8</accession>
<dbReference type="SUPFAM" id="SSF56935">
    <property type="entry name" value="Porins"/>
    <property type="match status" value="1"/>
</dbReference>
<evidence type="ECO:0000313" key="10">
    <source>
        <dbReference type="Proteomes" id="UP000321362"/>
    </source>
</evidence>
<dbReference type="InterPro" id="IPR008969">
    <property type="entry name" value="CarboxyPept-like_regulatory"/>
</dbReference>
<gene>
    <name evidence="9" type="ORF">FSB76_18160</name>
</gene>
<dbReference type="Gene3D" id="2.40.170.20">
    <property type="entry name" value="TonB-dependent receptor, beta-barrel domain"/>
    <property type="match status" value="1"/>
</dbReference>
<dbReference type="Pfam" id="PF13715">
    <property type="entry name" value="CarbopepD_reg_2"/>
    <property type="match status" value="1"/>
</dbReference>
<dbReference type="Gene3D" id="2.60.40.1120">
    <property type="entry name" value="Carboxypeptidase-like, regulatory domain"/>
    <property type="match status" value="1"/>
</dbReference>
<evidence type="ECO:0000256" key="4">
    <source>
        <dbReference type="ARBA" id="ARBA00022692"/>
    </source>
</evidence>
<evidence type="ECO:0000256" key="7">
    <source>
        <dbReference type="PROSITE-ProRule" id="PRU01360"/>
    </source>
</evidence>
<keyword evidence="4 7" id="KW-0812">Transmembrane</keyword>
<evidence type="ECO:0000256" key="3">
    <source>
        <dbReference type="ARBA" id="ARBA00022452"/>
    </source>
</evidence>
<dbReference type="Pfam" id="PF07660">
    <property type="entry name" value="STN"/>
    <property type="match status" value="1"/>
</dbReference>
<dbReference type="RefSeq" id="WP_147055771.1">
    <property type="nucleotide sequence ID" value="NZ_CP042437.1"/>
</dbReference>
<protein>
    <submittedName>
        <fullName evidence="9">SusC/RagA family TonB-linked outer membrane protein</fullName>
    </submittedName>
</protein>
<dbReference type="SUPFAM" id="SSF49464">
    <property type="entry name" value="Carboxypeptidase regulatory domain-like"/>
    <property type="match status" value="1"/>
</dbReference>
<dbReference type="Proteomes" id="UP000321362">
    <property type="component" value="Chromosome"/>
</dbReference>
<dbReference type="InterPro" id="IPR023997">
    <property type="entry name" value="TonB-dep_OMP_SusC/RagA_CS"/>
</dbReference>
<proteinExistence type="inferred from homology"/>
<dbReference type="EMBL" id="CP042437">
    <property type="protein sequence ID" value="QEC77772.1"/>
    <property type="molecule type" value="Genomic_DNA"/>
</dbReference>
<dbReference type="InterPro" id="IPR023996">
    <property type="entry name" value="TonB-dep_OMP_SusC/RagA"/>
</dbReference>
<dbReference type="InterPro" id="IPR036942">
    <property type="entry name" value="Beta-barrel_TonB_sf"/>
</dbReference>
<evidence type="ECO:0000256" key="5">
    <source>
        <dbReference type="ARBA" id="ARBA00023136"/>
    </source>
</evidence>
<evidence type="ECO:0000256" key="6">
    <source>
        <dbReference type="ARBA" id="ARBA00023237"/>
    </source>
</evidence>
<dbReference type="OrthoDB" id="1094723at2"/>
<dbReference type="InterPro" id="IPR039426">
    <property type="entry name" value="TonB-dep_rcpt-like"/>
</dbReference>
<keyword evidence="3 7" id="KW-1134">Transmembrane beta strand</keyword>
<dbReference type="NCBIfam" id="TIGR04056">
    <property type="entry name" value="OMP_RagA_SusC"/>
    <property type="match status" value="1"/>
</dbReference>
<reference evidence="9 10" key="1">
    <citation type="journal article" date="2013" name="J. Microbiol.">
        <title>Mucilaginibacter ginsenosidivorax sp. nov., with ginsenoside converting activity isolated from sediment.</title>
        <authorList>
            <person name="Kim J.K."/>
            <person name="Choi T.E."/>
            <person name="Liu Q.M."/>
            <person name="Park H.Y."/>
            <person name="Yi T.H."/>
            <person name="Yoon M.H."/>
            <person name="Kim S.C."/>
            <person name="Im W.T."/>
        </authorList>
    </citation>
    <scope>NUCLEOTIDE SEQUENCE [LARGE SCALE GENOMIC DNA]</scope>
    <source>
        <strain evidence="9 10">KHI28</strain>
    </source>
</reference>
<dbReference type="NCBIfam" id="TIGR04057">
    <property type="entry name" value="SusC_RagA_signa"/>
    <property type="match status" value="1"/>
</dbReference>
<dbReference type="Pfam" id="PF07715">
    <property type="entry name" value="Plug"/>
    <property type="match status" value="1"/>
</dbReference>
<dbReference type="PROSITE" id="PS52016">
    <property type="entry name" value="TONB_DEPENDENT_REC_3"/>
    <property type="match status" value="1"/>
</dbReference>
<dbReference type="AlphaFoldDB" id="A0A5B8W4A8"/>
<evidence type="ECO:0000313" key="9">
    <source>
        <dbReference type="EMBL" id="QEC77772.1"/>
    </source>
</evidence>
<dbReference type="GO" id="GO:0009279">
    <property type="term" value="C:cell outer membrane"/>
    <property type="evidence" value="ECO:0007669"/>
    <property type="project" value="UniProtKB-SubCell"/>
</dbReference>
<sequence length="1145" mass="126835">MKLKFLYPLLCLLRGLKQKHAIIKLTTLFVFICALHLSAATFAQNVTIKRHNASLETIFKEIKKQTGYMFFYPEKISLKQTQDIDIDNVPLETALTSCLKGLDLSYTIINKTVVISRKAPEKHAPGAATGSFAAPVIIQGKVIDSVANIPLIGVNISVKNKAQYTQTNASGEFTLSVQQGDVLLFSYVGYQTKEVTIKNGQYLKINLSSKNSTISDVVITGYQVIKKDNYTGSAIVIKGDDLQRVNPQNLIKSIATFDPSLRIADNNLLGSDPNALPKITVRGSTTLPSVNGEIIDRNNLSSTYNLPVFLLDGFEVSLEKVVDLDMNRISSVTILKDAAATAVYGSRAANGVIVITTKAPIPGKLQLSYNYQLTVQAPDLTGYHVLNAADKLQYEKLAGLYSTVNNTASSQDQLDNEYYSKLRNVVSGINTYWLSQPLINSYGHKHSLYAEGGDSTFRYGINLRYQTNPGVMKGSSRNQYTGGMSFFYNPSRNVLIKNEVTVSQVNSVVSKYGDFSNYVSMNPYYPIKDANGNYIREIANWVVDTHYNDPVYGQYRNEPVYNPLFEASLGNFNKSAYLELLDDISIDWKIFKGLRLIGLMSVTDTKGTSDVFVSPLSNSFFYGPTADIQNRGSYDYVADNSLKLDGNLRFVYNTQLGDHYVNATLGSNITSATSSYKAFEARGFSNDKFTNIGFARTYTPNAAPAGNDATSRLIGSFFSGSYSFKNKYLLDATFRLDGSSAFGSNQRFAPFWATGIGWNMHYEDFIKNNFPSISRLKITASTGITGSVDFPPSLSNTTYTYQTSNWYSTGVGATVNGYGNSDLKWQKTNNFDLSLELGLFKDRIVLNPHYYYKLTKGLLSDINIAPSTGYSTYKANLGDMGNRGYELYLTANAYRSKDLNINIVGNLSHNTNKIVSISNALKAYNKSVDDYQSNASNGVQGTPLLRFAEGQSINTIWGVKSLGIDPESGKEILVKKDGSLTYNYDIADTQPIGDSEPKVEGYLGSNITYKQFLLSFTFHYKFGGQQFNQTLIDRVENADPRFNVDSRALAQRWQKPGDVALYKNIADLGTSYATSRFVQKENTIDLPAVTLSYDIKKSLAKRLGMQMVRASLTVNDVFHTSSIETERGITYPYARSLTCSIQATF</sequence>
<dbReference type="InterPro" id="IPR012910">
    <property type="entry name" value="Plug_dom"/>
</dbReference>
<feature type="domain" description="Secretin/TonB short N-terminal" evidence="8">
    <location>
        <begin position="68"/>
        <end position="118"/>
    </location>
</feature>
<evidence type="ECO:0000259" key="8">
    <source>
        <dbReference type="SMART" id="SM00965"/>
    </source>
</evidence>
<dbReference type="Gene3D" id="2.170.130.10">
    <property type="entry name" value="TonB-dependent receptor, plug domain"/>
    <property type="match status" value="1"/>
</dbReference>
<evidence type="ECO:0000256" key="2">
    <source>
        <dbReference type="ARBA" id="ARBA00022448"/>
    </source>
</evidence>
<name>A0A5B8W4A8_9SPHI</name>
<dbReference type="InterPro" id="IPR037066">
    <property type="entry name" value="Plug_dom_sf"/>
</dbReference>
<dbReference type="InterPro" id="IPR011662">
    <property type="entry name" value="Secretin/TonB_short_N"/>
</dbReference>
<keyword evidence="2 7" id="KW-0813">Transport</keyword>